<organism evidence="2 3">
    <name type="scientific">Rubripirellula reticaptiva</name>
    <dbReference type="NCBI Taxonomy" id="2528013"/>
    <lineage>
        <taxon>Bacteria</taxon>
        <taxon>Pseudomonadati</taxon>
        <taxon>Planctomycetota</taxon>
        <taxon>Planctomycetia</taxon>
        <taxon>Pirellulales</taxon>
        <taxon>Pirellulaceae</taxon>
        <taxon>Rubripirellula</taxon>
    </lineage>
</organism>
<reference evidence="2 3" key="1">
    <citation type="submission" date="2019-02" db="EMBL/GenBank/DDBJ databases">
        <title>Deep-cultivation of Planctomycetes and their phenomic and genomic characterization uncovers novel biology.</title>
        <authorList>
            <person name="Wiegand S."/>
            <person name="Jogler M."/>
            <person name="Boedeker C."/>
            <person name="Pinto D."/>
            <person name="Vollmers J."/>
            <person name="Rivas-Marin E."/>
            <person name="Kohn T."/>
            <person name="Peeters S.H."/>
            <person name="Heuer A."/>
            <person name="Rast P."/>
            <person name="Oberbeckmann S."/>
            <person name="Bunk B."/>
            <person name="Jeske O."/>
            <person name="Meyerdierks A."/>
            <person name="Storesund J.E."/>
            <person name="Kallscheuer N."/>
            <person name="Luecker S."/>
            <person name="Lage O.M."/>
            <person name="Pohl T."/>
            <person name="Merkel B.J."/>
            <person name="Hornburger P."/>
            <person name="Mueller R.-W."/>
            <person name="Bruemmer F."/>
            <person name="Labrenz M."/>
            <person name="Spormann A.M."/>
            <person name="Op Den Camp H."/>
            <person name="Overmann J."/>
            <person name="Amann R."/>
            <person name="Jetten M.S.M."/>
            <person name="Mascher T."/>
            <person name="Medema M.H."/>
            <person name="Devos D.P."/>
            <person name="Kaster A.-K."/>
            <person name="Ovreas L."/>
            <person name="Rohde M."/>
            <person name="Galperin M.Y."/>
            <person name="Jogler C."/>
        </authorList>
    </citation>
    <scope>NUCLEOTIDE SEQUENCE [LARGE SCALE GENOMIC DNA]</scope>
    <source>
        <strain evidence="2 3">Poly59</strain>
    </source>
</reference>
<dbReference type="Gene3D" id="3.40.50.10610">
    <property type="entry name" value="ABC-type transport auxiliary lipoprotein component"/>
    <property type="match status" value="1"/>
</dbReference>
<sequence length="254" mass="27458" precursor="true">MTLKRSRLFNLLITNVVATTFLSTAAISLSMLGAAGCASHQYGHVLASNDSDLVGSHAAGAATWNPLVDESVAKLLSRCPPAIQTVGFDTIDGMPVGGPIGSALANGPATVCFVGIENKSAEELGDFKDQIYEQIDSQINSAETFRGISRRMVDAALVDTRLRPDSLFLPDNRNRFAASLGRQGTPVDYLLYATITSGTTDRNKSSQRDYTLTLEMVNLHSGDFMKESAKLRKGYSKTRAGKWWNWGLFDQADG</sequence>
<evidence type="ECO:0000313" key="2">
    <source>
        <dbReference type="EMBL" id="TWU48389.1"/>
    </source>
</evidence>
<proteinExistence type="predicted"/>
<evidence type="ECO:0000256" key="1">
    <source>
        <dbReference type="SAM" id="SignalP"/>
    </source>
</evidence>
<evidence type="ECO:0000313" key="3">
    <source>
        <dbReference type="Proteomes" id="UP000317977"/>
    </source>
</evidence>
<dbReference type="EMBL" id="SJPX01000005">
    <property type="protein sequence ID" value="TWU48389.1"/>
    <property type="molecule type" value="Genomic_DNA"/>
</dbReference>
<dbReference type="OrthoDB" id="211517at2"/>
<dbReference type="Pfam" id="PF13036">
    <property type="entry name" value="LpoB"/>
    <property type="match status" value="1"/>
</dbReference>
<keyword evidence="1" id="KW-0732">Signal</keyword>
<gene>
    <name evidence="2" type="ORF">Poly59_52370</name>
</gene>
<feature type="chain" id="PRO_5022702739" description="Penicillin-binding protein activator LpoB" evidence="1">
    <location>
        <begin position="26"/>
        <end position="254"/>
    </location>
</feature>
<name>A0A5C6EM73_9BACT</name>
<dbReference type="InterPro" id="IPR014094">
    <property type="entry name" value="LpoB"/>
</dbReference>
<comment type="caution">
    <text evidence="2">The sequence shown here is derived from an EMBL/GenBank/DDBJ whole genome shotgun (WGS) entry which is preliminary data.</text>
</comment>
<protein>
    <recommendedName>
        <fullName evidence="4">Penicillin-binding protein activator LpoB</fullName>
    </recommendedName>
</protein>
<feature type="signal peptide" evidence="1">
    <location>
        <begin position="1"/>
        <end position="25"/>
    </location>
</feature>
<dbReference type="Proteomes" id="UP000317977">
    <property type="component" value="Unassembled WGS sequence"/>
</dbReference>
<evidence type="ECO:0008006" key="4">
    <source>
        <dbReference type="Google" id="ProtNLM"/>
    </source>
</evidence>
<dbReference type="RefSeq" id="WP_146536752.1">
    <property type="nucleotide sequence ID" value="NZ_SJPX01000005.1"/>
</dbReference>
<accession>A0A5C6EM73</accession>
<dbReference type="AlphaFoldDB" id="A0A5C6EM73"/>
<keyword evidence="3" id="KW-1185">Reference proteome</keyword>